<reference evidence="2 3" key="1">
    <citation type="submission" date="2018-08" db="EMBL/GenBank/DDBJ databases">
        <title>Genome sequence of Marinobacter flavimaris KCTC 12185.</title>
        <authorList>
            <person name="Chun J."/>
            <person name="Kim B.-Y."/>
            <person name="Choi S.-B."/>
            <person name="Kwak M.-J."/>
        </authorList>
    </citation>
    <scope>NUCLEOTIDE SEQUENCE [LARGE SCALE GENOMIC DNA]</scope>
    <source>
        <strain evidence="2 3">KCTC 12185</strain>
    </source>
</reference>
<comment type="caution">
    <text evidence="2">The sequence shown here is derived from an EMBL/GenBank/DDBJ whole genome shotgun (WGS) entry which is preliminary data.</text>
</comment>
<evidence type="ECO:0000313" key="3">
    <source>
        <dbReference type="Proteomes" id="UP000256431"/>
    </source>
</evidence>
<dbReference type="EMBL" id="QRDH01000010">
    <property type="protein sequence ID" value="RDU39598.1"/>
    <property type="molecule type" value="Genomic_DNA"/>
</dbReference>
<dbReference type="RefSeq" id="WP_104271509.1">
    <property type="nucleotide sequence ID" value="NZ_PSSW01000010.1"/>
</dbReference>
<sequence>MKRSIRLFTVSALAAGIAACGGSGDGSSTGSTGTVSFDVTDAPAMEFSDVTVSFTGISLKPVDGEWVKFSFDEPKTWNLLELQGGISEPLITEEEVPAGDYSQLRLLVNTEELASYVVLKDQPDVKKSLAVPSGTQSGLKLNGDFVVAADTQTDFTIDFDVRKSIVNPQGQSLADYLLKPSLRLVNNLEVGSITGEVDYATINSTRLSNDELANCSEDYAGAVYVYQGTDVTPTDLNVDSDGIQPIMAVPVNDEDLDGIYNYTAAFLVAGDYTISYSCQLDNNETDDDLDFEGTQNVSVVADTQTEADPIPLPQ</sequence>
<organism evidence="2 3">
    <name type="scientific">Marinobacter flavimaris</name>
    <dbReference type="NCBI Taxonomy" id="262076"/>
    <lineage>
        <taxon>Bacteria</taxon>
        <taxon>Pseudomonadati</taxon>
        <taxon>Pseudomonadota</taxon>
        <taxon>Gammaproteobacteria</taxon>
        <taxon>Pseudomonadales</taxon>
        <taxon>Marinobacteraceae</taxon>
        <taxon>Marinobacter</taxon>
    </lineage>
</organism>
<dbReference type="Pfam" id="PF14321">
    <property type="entry name" value="DUF4382"/>
    <property type="match status" value="1"/>
</dbReference>
<evidence type="ECO:0000313" key="2">
    <source>
        <dbReference type="EMBL" id="RDU39598.1"/>
    </source>
</evidence>
<dbReference type="PROSITE" id="PS51257">
    <property type="entry name" value="PROKAR_LIPOPROTEIN"/>
    <property type="match status" value="1"/>
</dbReference>
<feature type="domain" description="DUF4382" evidence="1">
    <location>
        <begin position="32"/>
        <end position="180"/>
    </location>
</feature>
<keyword evidence="3" id="KW-1185">Reference proteome</keyword>
<dbReference type="InterPro" id="IPR025491">
    <property type="entry name" value="DUF4382"/>
</dbReference>
<protein>
    <submittedName>
        <fullName evidence="2">DUF4382 domain-containing protein</fullName>
    </submittedName>
</protein>
<accession>A0A3D8GYQ6</accession>
<dbReference type="Proteomes" id="UP000256431">
    <property type="component" value="Unassembled WGS sequence"/>
</dbReference>
<name>A0A3D8GYQ6_9GAMM</name>
<proteinExistence type="predicted"/>
<gene>
    <name evidence="2" type="ORF">DXI23_18125</name>
</gene>
<evidence type="ECO:0000259" key="1">
    <source>
        <dbReference type="Pfam" id="PF14321"/>
    </source>
</evidence>
<dbReference type="AlphaFoldDB" id="A0A3D8GYQ6"/>